<evidence type="ECO:0000313" key="1">
    <source>
        <dbReference type="EMBL" id="SVE24407.1"/>
    </source>
</evidence>
<dbReference type="PROSITE" id="PS51257">
    <property type="entry name" value="PROKAR_LIPOPROTEIN"/>
    <property type="match status" value="1"/>
</dbReference>
<dbReference type="InterPro" id="IPR032710">
    <property type="entry name" value="NTF2-like_dom_sf"/>
</dbReference>
<protein>
    <recommendedName>
        <fullName evidence="2">SnoaL-like domain-containing protein</fullName>
    </recommendedName>
</protein>
<dbReference type="EMBL" id="UINC01203925">
    <property type="protein sequence ID" value="SVE24407.1"/>
    <property type="molecule type" value="Genomic_DNA"/>
</dbReference>
<name>A0A383BW74_9ZZZZ</name>
<proteinExistence type="predicted"/>
<dbReference type="SUPFAM" id="SSF54427">
    <property type="entry name" value="NTF2-like"/>
    <property type="match status" value="1"/>
</dbReference>
<organism evidence="1">
    <name type="scientific">marine metagenome</name>
    <dbReference type="NCBI Taxonomy" id="408172"/>
    <lineage>
        <taxon>unclassified sequences</taxon>
        <taxon>metagenomes</taxon>
        <taxon>ecological metagenomes</taxon>
    </lineage>
</organism>
<reference evidence="1" key="1">
    <citation type="submission" date="2018-05" db="EMBL/GenBank/DDBJ databases">
        <authorList>
            <person name="Lanie J.A."/>
            <person name="Ng W.-L."/>
            <person name="Kazmierczak K.M."/>
            <person name="Andrzejewski T.M."/>
            <person name="Davidsen T.M."/>
            <person name="Wayne K.J."/>
            <person name="Tettelin H."/>
            <person name="Glass J.I."/>
            <person name="Rusch D."/>
            <person name="Podicherti R."/>
            <person name="Tsui H.-C.T."/>
            <person name="Winkler M.E."/>
        </authorList>
    </citation>
    <scope>NUCLEOTIDE SEQUENCE</scope>
</reference>
<accession>A0A383BW74</accession>
<dbReference type="AlphaFoldDB" id="A0A383BW74"/>
<gene>
    <name evidence="1" type="ORF">METZ01_LOCUS477261</name>
</gene>
<sequence>MKKLLCLSMIFILLLGCENAQKSNGFHTSYKDYSFHIGSQSSVDVVVNLDKVWGRDYDKMRTFFADTAKFTFSDGETYDTIDGFLGHVKKDMDNGGSWTMDHAFAVDLLPGSGGELVNASFSVDATETEPKRIIHEWYYVIDEKIHNFSQSKQIIKE</sequence>
<evidence type="ECO:0008006" key="2">
    <source>
        <dbReference type="Google" id="ProtNLM"/>
    </source>
</evidence>